<dbReference type="InterPro" id="IPR037185">
    <property type="entry name" value="EmrE-like"/>
</dbReference>
<feature type="transmembrane region" description="Helical" evidence="6">
    <location>
        <begin position="614"/>
        <end position="633"/>
    </location>
</feature>
<feature type="transmembrane region" description="Helical" evidence="6">
    <location>
        <begin position="553"/>
        <end position="574"/>
    </location>
</feature>
<dbReference type="Proteomes" id="UP000807716">
    <property type="component" value="Unassembled WGS sequence"/>
</dbReference>
<evidence type="ECO:0000256" key="3">
    <source>
        <dbReference type="ARBA" id="ARBA00022989"/>
    </source>
</evidence>
<feature type="compositionally biased region" description="Acidic residues" evidence="5">
    <location>
        <begin position="113"/>
        <end position="151"/>
    </location>
</feature>
<evidence type="ECO:0000259" key="7">
    <source>
        <dbReference type="Pfam" id="PF03151"/>
    </source>
</evidence>
<keyword evidence="3 6" id="KW-1133">Transmembrane helix</keyword>
<dbReference type="OrthoDB" id="18894at2759"/>
<dbReference type="InterPro" id="IPR004853">
    <property type="entry name" value="Sugar_P_trans_dom"/>
</dbReference>
<name>A0A9P6Q8F6_9FUNG</name>
<evidence type="ECO:0000313" key="9">
    <source>
        <dbReference type="Proteomes" id="UP000807716"/>
    </source>
</evidence>
<feature type="region of interest" description="Disordered" evidence="5">
    <location>
        <begin position="1"/>
        <end position="260"/>
    </location>
</feature>
<keyword evidence="9" id="KW-1185">Reference proteome</keyword>
<feature type="compositionally biased region" description="Basic residues" evidence="5">
    <location>
        <begin position="669"/>
        <end position="681"/>
    </location>
</feature>
<feature type="compositionally biased region" description="Low complexity" evidence="5">
    <location>
        <begin position="82"/>
        <end position="106"/>
    </location>
</feature>
<dbReference type="InterPro" id="IPR050186">
    <property type="entry name" value="TPT_transporter"/>
</dbReference>
<feature type="compositionally biased region" description="Low complexity" evidence="5">
    <location>
        <begin position="682"/>
        <end position="692"/>
    </location>
</feature>
<feature type="compositionally biased region" description="Basic and acidic residues" evidence="5">
    <location>
        <begin position="152"/>
        <end position="164"/>
    </location>
</feature>
<evidence type="ECO:0000313" key="8">
    <source>
        <dbReference type="EMBL" id="KAG0260813.1"/>
    </source>
</evidence>
<feature type="transmembrane region" description="Helical" evidence="6">
    <location>
        <begin position="586"/>
        <end position="608"/>
    </location>
</feature>
<evidence type="ECO:0000256" key="4">
    <source>
        <dbReference type="ARBA" id="ARBA00023136"/>
    </source>
</evidence>
<sequence length="793" mass="86662">MGRSSSDGPAHQQPWDPANGDQDPSTSSLLANDEMTLRGSSSPPPAPLASTSASASFSTRSGDAARSTQGRPRGHHRRDDSFGSIASTGSSGSSSSDDGIAWDSSAYGGQSYYDDDTEDSDSAEEDEDDDLTDDQSPSTDDDDGFDIDSDEDTHHLLMKSDRVSGVRTGLRVGETGTGTTIGLDLEDEDEHHFRHRRRSRSLDASSASPDHETLALGHMLRDGRRRQDRQHDAETGQAGGFLIDDDGDHDGQREEAGTVPARKKTTTITMAGKKGKRKKTKLSASAKKKRGQRPLEGLMIRDAVVGAGAIRIDQEQRLAKRQMRVKTLWNVFYVLAWYGCSTTLSFYNKWLFSESHYNFRFPLFTTSLHMVAQFTLSFLTLLAIPSLRPKKAPSPKDFGTKIMPCAVASGLDIGLSNSSLKTITLAFYTMCKSSSLAFVLLFAFLFKLEKPTWKLAGVIGVISIGLFLMVMSEVDFVLIGFIQVMLAAFFGGFRWALTQLLLEKSEANKQGSLANPISTIFFLSPIMGVCLLILSAIIEGFGTIFSSQFFSSFWRGVGILGMLLLGGVIAFLMVLAEFNLIARTSVVSLSVLGIIKEVVTIVISSMVFHDHLTLVNILGLFVTLAGIGFYHYMKLREMKIKNQRLARQAAEEELAKVARMHELEQAETHRRRIHRKLKKQQRQQAKQQQNGGQRHEDQDGLGISTTEEKPTSSTSLPSAKVGAAAKSLKSVRFQQDPLIIHDASDADDEENSGGVELTATGETGANGHNPFDDPSSADSSLLVLVEDTPLRTS</sequence>
<evidence type="ECO:0000256" key="5">
    <source>
        <dbReference type="SAM" id="MobiDB-lite"/>
    </source>
</evidence>
<keyword evidence="4 6" id="KW-0472">Membrane</keyword>
<dbReference type="EMBL" id="JAAAJB010000237">
    <property type="protein sequence ID" value="KAG0260813.1"/>
    <property type="molecule type" value="Genomic_DNA"/>
</dbReference>
<feature type="transmembrane region" description="Helical" evidence="6">
    <location>
        <begin position="476"/>
        <end position="497"/>
    </location>
</feature>
<evidence type="ECO:0000256" key="6">
    <source>
        <dbReference type="SAM" id="Phobius"/>
    </source>
</evidence>
<evidence type="ECO:0000256" key="1">
    <source>
        <dbReference type="ARBA" id="ARBA00004141"/>
    </source>
</evidence>
<feature type="region of interest" description="Disordered" evidence="5">
    <location>
        <begin position="665"/>
        <end position="720"/>
    </location>
</feature>
<evidence type="ECO:0000256" key="2">
    <source>
        <dbReference type="ARBA" id="ARBA00022692"/>
    </source>
</evidence>
<dbReference type="PANTHER" id="PTHR11132">
    <property type="entry name" value="SOLUTE CARRIER FAMILY 35"/>
    <property type="match status" value="1"/>
</dbReference>
<dbReference type="Pfam" id="PF03151">
    <property type="entry name" value="TPT"/>
    <property type="match status" value="1"/>
</dbReference>
<feature type="region of interest" description="Disordered" evidence="5">
    <location>
        <begin position="739"/>
        <end position="793"/>
    </location>
</feature>
<accession>A0A9P6Q8F6</accession>
<feature type="transmembrane region" description="Helical" evidence="6">
    <location>
        <begin position="367"/>
        <end position="387"/>
    </location>
</feature>
<feature type="transmembrane region" description="Helical" evidence="6">
    <location>
        <begin position="517"/>
        <end position="538"/>
    </location>
</feature>
<dbReference type="SUPFAM" id="SSF103481">
    <property type="entry name" value="Multidrug resistance efflux transporter EmrE"/>
    <property type="match status" value="1"/>
</dbReference>
<reference evidence="8" key="1">
    <citation type="journal article" date="2020" name="Fungal Divers.">
        <title>Resolving the Mortierellaceae phylogeny through synthesis of multi-gene phylogenetics and phylogenomics.</title>
        <authorList>
            <person name="Vandepol N."/>
            <person name="Liber J."/>
            <person name="Desiro A."/>
            <person name="Na H."/>
            <person name="Kennedy M."/>
            <person name="Barry K."/>
            <person name="Grigoriev I.V."/>
            <person name="Miller A.N."/>
            <person name="O'Donnell K."/>
            <person name="Stajich J.E."/>
            <person name="Bonito G."/>
        </authorList>
    </citation>
    <scope>NUCLEOTIDE SEQUENCE</scope>
    <source>
        <strain evidence="8">BC1065</strain>
    </source>
</reference>
<feature type="transmembrane region" description="Helical" evidence="6">
    <location>
        <begin position="453"/>
        <end position="470"/>
    </location>
</feature>
<keyword evidence="2 6" id="KW-0812">Transmembrane</keyword>
<feature type="domain" description="Sugar phosphate transporter" evidence="7">
    <location>
        <begin position="332"/>
        <end position="630"/>
    </location>
</feature>
<comment type="subcellular location">
    <subcellularLocation>
        <location evidence="1">Membrane</location>
        <topology evidence="1">Multi-pass membrane protein</topology>
    </subcellularLocation>
</comment>
<feature type="compositionally biased region" description="Low complexity" evidence="5">
    <location>
        <begin position="48"/>
        <end position="62"/>
    </location>
</feature>
<feature type="transmembrane region" description="Helical" evidence="6">
    <location>
        <begin position="327"/>
        <end position="347"/>
    </location>
</feature>
<comment type="caution">
    <text evidence="8">The sequence shown here is derived from an EMBL/GenBank/DDBJ whole genome shotgun (WGS) entry which is preliminary data.</text>
</comment>
<protein>
    <submittedName>
        <fullName evidence="8">Triose-phosphate Transporter</fullName>
    </submittedName>
</protein>
<dbReference type="AlphaFoldDB" id="A0A9P6Q8F6"/>
<feature type="transmembrane region" description="Helical" evidence="6">
    <location>
        <begin position="425"/>
        <end position="446"/>
    </location>
</feature>
<proteinExistence type="predicted"/>
<gene>
    <name evidence="8" type="primary">CAS42_1</name>
    <name evidence="8" type="ORF">DFQ27_003331</name>
</gene>
<dbReference type="GO" id="GO:0016020">
    <property type="term" value="C:membrane"/>
    <property type="evidence" value="ECO:0007669"/>
    <property type="project" value="UniProtKB-SubCell"/>
</dbReference>
<organism evidence="8 9">
    <name type="scientific">Actinomortierella ambigua</name>
    <dbReference type="NCBI Taxonomy" id="1343610"/>
    <lineage>
        <taxon>Eukaryota</taxon>
        <taxon>Fungi</taxon>
        <taxon>Fungi incertae sedis</taxon>
        <taxon>Mucoromycota</taxon>
        <taxon>Mortierellomycotina</taxon>
        <taxon>Mortierellomycetes</taxon>
        <taxon>Mortierellales</taxon>
        <taxon>Mortierellaceae</taxon>
        <taxon>Actinomortierella</taxon>
    </lineage>
</organism>